<evidence type="ECO:0000256" key="2">
    <source>
        <dbReference type="ARBA" id="ARBA00023264"/>
    </source>
</evidence>
<gene>
    <name evidence="5" type="primary">LOC100903620</name>
</gene>
<keyword evidence="4" id="KW-1185">Reference proteome</keyword>
<dbReference type="KEGG" id="goe:100903620"/>
<proteinExistence type="inferred from homology"/>
<dbReference type="PANTHER" id="PTHR22603:SF93">
    <property type="entry name" value="RE24176P"/>
    <property type="match status" value="1"/>
</dbReference>
<evidence type="ECO:0000313" key="4">
    <source>
        <dbReference type="Proteomes" id="UP000694867"/>
    </source>
</evidence>
<name>A0AAJ6QWG7_9ACAR</name>
<keyword evidence="2" id="KW-1208">Phospholipid metabolism</keyword>
<organism evidence="4 5">
    <name type="scientific">Galendromus occidentalis</name>
    <name type="common">western predatory mite</name>
    <dbReference type="NCBI Taxonomy" id="34638"/>
    <lineage>
        <taxon>Eukaryota</taxon>
        <taxon>Metazoa</taxon>
        <taxon>Ecdysozoa</taxon>
        <taxon>Arthropoda</taxon>
        <taxon>Chelicerata</taxon>
        <taxon>Arachnida</taxon>
        <taxon>Acari</taxon>
        <taxon>Parasitiformes</taxon>
        <taxon>Mesostigmata</taxon>
        <taxon>Gamasina</taxon>
        <taxon>Phytoseioidea</taxon>
        <taxon>Phytoseiidae</taxon>
        <taxon>Typhlodrominae</taxon>
        <taxon>Galendromus</taxon>
    </lineage>
</organism>
<comment type="similarity">
    <text evidence="3">Belongs to the choline/ethanolamine kinase family.</text>
</comment>
<dbReference type="GO" id="GO:0006646">
    <property type="term" value="P:phosphatidylethanolamine biosynthetic process"/>
    <property type="evidence" value="ECO:0007669"/>
    <property type="project" value="TreeGrafter"/>
</dbReference>
<keyword evidence="5" id="KW-0808">Transferase</keyword>
<keyword evidence="1" id="KW-0594">Phospholipid biosynthesis</keyword>
<dbReference type="InterPro" id="IPR011009">
    <property type="entry name" value="Kinase-like_dom_sf"/>
</dbReference>
<dbReference type="Pfam" id="PF01633">
    <property type="entry name" value="Choline_kinase"/>
    <property type="match status" value="1"/>
</dbReference>
<sequence length="429" mass="49424">MPGFCAPSGQNITQWLCRHAVKVRKMCRRASVSSTEKKKIVQQKLASEPEKNVSVADTCVASNEMKNKAYKICREFLSGSWKSISSNDMIFKTVGGGLSNLLYYCSLPETHTPLCGEPSQVLMRMYGQIHGDQDASTITESIICTLLSERALGPKLFGVFPGGRLEEYIPARALVTEQIRKPEISLSISRKLARLHALQAPLTKEPTWLFDNMEKWLAVRNEILPNSIPKAVKPFAKKLMEFDYKREMAWLREIFKRAQSPVMFCHNDLQEGNILHMESKESDGSSADENLVFIDFEYCSYNYRGFDIANHFCEWAYDYSHPEYPLFKESIDQYPTEEQRRAFLEEYLKTLKSSSIHGDIDPKVNTIEHLLEETETFTLASHIMWSLWSLNSAHSSKINFGYWEYGAARLRRYLELKERLMERLELSSN</sequence>
<dbReference type="GO" id="GO:0005737">
    <property type="term" value="C:cytoplasm"/>
    <property type="evidence" value="ECO:0007669"/>
    <property type="project" value="TreeGrafter"/>
</dbReference>
<evidence type="ECO:0000313" key="5">
    <source>
        <dbReference type="RefSeq" id="XP_003746132.1"/>
    </source>
</evidence>
<dbReference type="Proteomes" id="UP000694867">
    <property type="component" value="Unplaced"/>
</dbReference>
<keyword evidence="1" id="KW-0444">Lipid biosynthesis</keyword>
<keyword evidence="5" id="KW-0418">Kinase</keyword>
<evidence type="ECO:0000256" key="1">
    <source>
        <dbReference type="ARBA" id="ARBA00023209"/>
    </source>
</evidence>
<dbReference type="RefSeq" id="XP_003746132.1">
    <property type="nucleotide sequence ID" value="XM_003746084.2"/>
</dbReference>
<dbReference type="SUPFAM" id="SSF56112">
    <property type="entry name" value="Protein kinase-like (PK-like)"/>
    <property type="match status" value="1"/>
</dbReference>
<dbReference type="CDD" id="cd05156">
    <property type="entry name" value="ChoK_euk"/>
    <property type="match status" value="1"/>
</dbReference>
<keyword evidence="1" id="KW-0443">Lipid metabolism</keyword>
<dbReference type="GO" id="GO:0004103">
    <property type="term" value="F:choline kinase activity"/>
    <property type="evidence" value="ECO:0007669"/>
    <property type="project" value="TreeGrafter"/>
</dbReference>
<dbReference type="Gene3D" id="3.30.200.20">
    <property type="entry name" value="Phosphorylase Kinase, domain 1"/>
    <property type="match status" value="1"/>
</dbReference>
<dbReference type="AlphaFoldDB" id="A0AAJ6QWG7"/>
<protein>
    <submittedName>
        <fullName evidence="5">Choline/ethanolamine kinase</fullName>
    </submittedName>
</protein>
<evidence type="ECO:0000256" key="3">
    <source>
        <dbReference type="ARBA" id="ARBA00038211"/>
    </source>
</evidence>
<dbReference type="PANTHER" id="PTHR22603">
    <property type="entry name" value="CHOLINE/ETHANOALAMINE KINASE"/>
    <property type="match status" value="1"/>
</dbReference>
<dbReference type="GeneID" id="100903620"/>
<dbReference type="Gene3D" id="3.90.1200.10">
    <property type="match status" value="1"/>
</dbReference>
<accession>A0AAJ6QWG7</accession>
<reference evidence="5" key="1">
    <citation type="submission" date="2025-08" db="UniProtKB">
        <authorList>
            <consortium name="RefSeq"/>
        </authorList>
    </citation>
    <scope>IDENTIFICATION</scope>
</reference>
<dbReference type="GO" id="GO:0004305">
    <property type="term" value="F:ethanolamine kinase activity"/>
    <property type="evidence" value="ECO:0007669"/>
    <property type="project" value="TreeGrafter"/>
</dbReference>